<dbReference type="RefSeq" id="WP_379951522.1">
    <property type="nucleotide sequence ID" value="NZ_JBHMAF010000192.1"/>
</dbReference>
<feature type="domain" description="HTH araC/xylS-type" evidence="3">
    <location>
        <begin position="1"/>
        <end position="31"/>
    </location>
</feature>
<dbReference type="SUPFAM" id="SSF46689">
    <property type="entry name" value="Homeodomain-like"/>
    <property type="match status" value="1"/>
</dbReference>
<organism evidence="4 5">
    <name type="scientific">Ectobacillus funiculus</name>
    <dbReference type="NCBI Taxonomy" id="137993"/>
    <lineage>
        <taxon>Bacteria</taxon>
        <taxon>Bacillati</taxon>
        <taxon>Bacillota</taxon>
        <taxon>Bacilli</taxon>
        <taxon>Bacillales</taxon>
        <taxon>Bacillaceae</taxon>
        <taxon>Ectobacillus</taxon>
    </lineage>
</organism>
<reference evidence="4 5" key="1">
    <citation type="submission" date="2024-09" db="EMBL/GenBank/DDBJ databases">
        <authorList>
            <person name="Sun Q."/>
            <person name="Mori K."/>
        </authorList>
    </citation>
    <scope>NUCLEOTIDE SEQUENCE [LARGE SCALE GENOMIC DNA]</scope>
    <source>
        <strain evidence="4 5">JCM 11201</strain>
    </source>
</reference>
<evidence type="ECO:0000313" key="5">
    <source>
        <dbReference type="Proteomes" id="UP001589609"/>
    </source>
</evidence>
<evidence type="ECO:0000313" key="4">
    <source>
        <dbReference type="EMBL" id="MFB9761323.1"/>
    </source>
</evidence>
<keyword evidence="1" id="KW-0805">Transcription regulation</keyword>
<dbReference type="InterPro" id="IPR009057">
    <property type="entry name" value="Homeodomain-like_sf"/>
</dbReference>
<evidence type="ECO:0000256" key="1">
    <source>
        <dbReference type="ARBA" id="ARBA00023015"/>
    </source>
</evidence>
<evidence type="ECO:0000256" key="2">
    <source>
        <dbReference type="ARBA" id="ARBA00023163"/>
    </source>
</evidence>
<protein>
    <recommendedName>
        <fullName evidence="3">HTH araC/xylS-type domain-containing protein</fullName>
    </recommendedName>
</protein>
<name>A0ABV5WLN9_9BACI</name>
<sequence length="33" mass="3937">MADVSGFNCYNHFVTTFKKRTDLTPKQFREIQL</sequence>
<dbReference type="InterPro" id="IPR018060">
    <property type="entry name" value="HTH_AraC"/>
</dbReference>
<dbReference type="EMBL" id="JBHMAF010000192">
    <property type="protein sequence ID" value="MFB9761323.1"/>
    <property type="molecule type" value="Genomic_DNA"/>
</dbReference>
<evidence type="ECO:0000259" key="3">
    <source>
        <dbReference type="PROSITE" id="PS01124"/>
    </source>
</evidence>
<proteinExistence type="predicted"/>
<accession>A0ABV5WLN9</accession>
<gene>
    <name evidence="4" type="ORF">ACFFMS_24035</name>
</gene>
<comment type="caution">
    <text evidence="4">The sequence shown here is derived from an EMBL/GenBank/DDBJ whole genome shotgun (WGS) entry which is preliminary data.</text>
</comment>
<keyword evidence="5" id="KW-1185">Reference proteome</keyword>
<dbReference type="Proteomes" id="UP001589609">
    <property type="component" value="Unassembled WGS sequence"/>
</dbReference>
<dbReference type="Gene3D" id="1.10.10.60">
    <property type="entry name" value="Homeodomain-like"/>
    <property type="match status" value="1"/>
</dbReference>
<keyword evidence="2" id="KW-0804">Transcription</keyword>
<dbReference type="PROSITE" id="PS01124">
    <property type="entry name" value="HTH_ARAC_FAMILY_2"/>
    <property type="match status" value="1"/>
</dbReference>